<proteinExistence type="inferred from homology"/>
<evidence type="ECO:0000256" key="4">
    <source>
        <dbReference type="ARBA" id="ARBA00022630"/>
    </source>
</evidence>
<evidence type="ECO:0000256" key="2">
    <source>
        <dbReference type="ARBA" id="ARBA00009881"/>
    </source>
</evidence>
<feature type="signal peptide" evidence="12">
    <location>
        <begin position="1"/>
        <end position="31"/>
    </location>
</feature>
<dbReference type="PANTHER" id="PTHR42747:SF3">
    <property type="entry name" value="NITRONATE MONOOXYGENASE-RELATED"/>
    <property type="match status" value="1"/>
</dbReference>
<dbReference type="EMBL" id="CP118224">
    <property type="protein sequence ID" value="WMC12068.1"/>
    <property type="molecule type" value="Genomic_DNA"/>
</dbReference>
<keyword evidence="7" id="KW-0560">Oxidoreductase</keyword>
<keyword evidence="14" id="KW-1185">Reference proteome</keyword>
<evidence type="ECO:0000256" key="3">
    <source>
        <dbReference type="ARBA" id="ARBA00022575"/>
    </source>
</evidence>
<evidence type="ECO:0000256" key="12">
    <source>
        <dbReference type="SAM" id="SignalP"/>
    </source>
</evidence>
<dbReference type="SUPFAM" id="SSF51412">
    <property type="entry name" value="Inosine monophosphate dehydrogenase (IMPDH)"/>
    <property type="match status" value="1"/>
</dbReference>
<keyword evidence="5" id="KW-0288">FMN</keyword>
<evidence type="ECO:0000256" key="6">
    <source>
        <dbReference type="ARBA" id="ARBA00022741"/>
    </source>
</evidence>
<evidence type="ECO:0000256" key="11">
    <source>
        <dbReference type="ARBA" id="ARBA00067136"/>
    </source>
</evidence>
<keyword evidence="3" id="KW-0216">Detoxification</keyword>
<keyword evidence="12" id="KW-0732">Signal</keyword>
<dbReference type="Pfam" id="PF03060">
    <property type="entry name" value="NMO"/>
    <property type="match status" value="1"/>
</dbReference>
<name>A0AA50QBI7_9GAMM</name>
<dbReference type="Gene3D" id="3.20.20.70">
    <property type="entry name" value="Aldolase class I"/>
    <property type="match status" value="1"/>
</dbReference>
<evidence type="ECO:0000256" key="7">
    <source>
        <dbReference type="ARBA" id="ARBA00023002"/>
    </source>
</evidence>
<keyword evidence="4" id="KW-0285">Flavoprotein</keyword>
<comment type="cofactor">
    <cofactor evidence="1">
        <name>FMN</name>
        <dbReference type="ChEBI" id="CHEBI:58210"/>
    </cofactor>
</comment>
<organism evidence="13 14">
    <name type="scientific">Oceanimonas pelagia</name>
    <dbReference type="NCBI Taxonomy" id="3028314"/>
    <lineage>
        <taxon>Bacteria</taxon>
        <taxon>Pseudomonadati</taxon>
        <taxon>Pseudomonadota</taxon>
        <taxon>Gammaproteobacteria</taxon>
        <taxon>Aeromonadales</taxon>
        <taxon>Aeromonadaceae</taxon>
        <taxon>Oceanimonas</taxon>
    </lineage>
</organism>
<reference evidence="13 14" key="1">
    <citation type="submission" date="2023-02" db="EMBL/GenBank/DDBJ databases">
        <title>Complete genome sequence of a novel bacterium Oceanimonas sp. NTOU-MSR1 isolated from marine coast sediment.</title>
        <authorList>
            <person name="Yang H.-T."/>
            <person name="Chen Y.-L."/>
            <person name="Ho Y.-N."/>
        </authorList>
    </citation>
    <scope>NUCLEOTIDE SEQUENCE [LARGE SCALE GENOMIC DNA]</scope>
    <source>
        <strain evidence="13 14">NTOU-MSR1</strain>
    </source>
</reference>
<dbReference type="AlphaFoldDB" id="A0AA50QBI7"/>
<evidence type="ECO:0000256" key="8">
    <source>
        <dbReference type="ARBA" id="ARBA00023033"/>
    </source>
</evidence>
<keyword evidence="6" id="KW-0547">Nucleotide-binding</keyword>
<dbReference type="InterPro" id="IPR013785">
    <property type="entry name" value="Aldolase_TIM"/>
</dbReference>
<accession>A0AA50QBI7</accession>
<comment type="catalytic activity">
    <reaction evidence="10">
        <text>3 propionate 3-nitronate + 3 O2 + H2O = 3 3-oxopropanoate + 2 nitrate + nitrite + H2O2 + 3 H(+)</text>
        <dbReference type="Rhea" id="RHEA:57332"/>
        <dbReference type="ChEBI" id="CHEBI:15377"/>
        <dbReference type="ChEBI" id="CHEBI:15378"/>
        <dbReference type="ChEBI" id="CHEBI:15379"/>
        <dbReference type="ChEBI" id="CHEBI:16240"/>
        <dbReference type="ChEBI" id="CHEBI:16301"/>
        <dbReference type="ChEBI" id="CHEBI:17632"/>
        <dbReference type="ChEBI" id="CHEBI:33190"/>
        <dbReference type="ChEBI" id="CHEBI:136067"/>
    </reaction>
</comment>
<evidence type="ECO:0000313" key="13">
    <source>
        <dbReference type="EMBL" id="WMC12068.1"/>
    </source>
</evidence>
<protein>
    <recommendedName>
        <fullName evidence="11">Nitronate monooxygenase</fullName>
    </recommendedName>
    <alternativeName>
        <fullName evidence="9">Propionate 3-nitronate monooxygenase</fullName>
    </alternativeName>
</protein>
<gene>
    <name evidence="13" type="ORF">PU634_06815</name>
</gene>
<dbReference type="PANTHER" id="PTHR42747">
    <property type="entry name" value="NITRONATE MONOOXYGENASE-RELATED"/>
    <property type="match status" value="1"/>
</dbReference>
<dbReference type="GO" id="GO:0009636">
    <property type="term" value="P:response to toxic substance"/>
    <property type="evidence" value="ECO:0007669"/>
    <property type="project" value="UniProtKB-KW"/>
</dbReference>
<dbReference type="GO" id="GO:0000166">
    <property type="term" value="F:nucleotide binding"/>
    <property type="evidence" value="ECO:0007669"/>
    <property type="project" value="UniProtKB-KW"/>
</dbReference>
<dbReference type="RefSeq" id="WP_306763305.1">
    <property type="nucleotide sequence ID" value="NZ_CP118224.1"/>
</dbReference>
<evidence type="ECO:0000256" key="9">
    <source>
        <dbReference type="ARBA" id="ARBA00031155"/>
    </source>
</evidence>
<feature type="chain" id="PRO_5041269297" description="Nitronate monooxygenase" evidence="12">
    <location>
        <begin position="32"/>
        <end position="357"/>
    </location>
</feature>
<comment type="similarity">
    <text evidence="2">Belongs to the nitronate monooxygenase family. NMO class I subfamily.</text>
</comment>
<dbReference type="KEGG" id="ope:PU634_06815"/>
<keyword evidence="8 13" id="KW-0503">Monooxygenase</keyword>
<sequence length="357" mass="37287">MSSTSALLNLLGIRFPLIQAPMAGVSTPALAAAVSNAGGLGSLGLGASSVADARRQIEQTRRLTDRPFNVNVFCHRPARRDAAIEIAWLQYLQPLFAGQGALPPVKLEEIYLSFNHNEAMQDLLVELRPAVVSFHFGLPPVNVLERLHSAGVITLASATRLEEAQAIAAAGVHALVAQGMEAGGHRGMFDPGAHDPQLGTAELVQLLVNEVRLPVIAAGGIMDGHDMQAMLARGAAAVQLGTAFVACPESAASEEYRRRLLSAGAGQTRLTRTLSGRPARGLLNRFIAHGEAPGAPQTPDYPVAYDAAKRLHGAAVALGCHDFAAHWAGTGVARARAQPAAGLVAGLLQEAGLAYKS</sequence>
<dbReference type="InterPro" id="IPR004136">
    <property type="entry name" value="NMO"/>
</dbReference>
<evidence type="ECO:0000313" key="14">
    <source>
        <dbReference type="Proteomes" id="UP001223802"/>
    </source>
</evidence>
<evidence type="ECO:0000256" key="10">
    <source>
        <dbReference type="ARBA" id="ARBA00049401"/>
    </source>
</evidence>
<dbReference type="FunFam" id="3.20.20.70:FF:000154">
    <property type="entry name" value="Probable nitronate monooxygenase"/>
    <property type="match status" value="1"/>
</dbReference>
<evidence type="ECO:0000256" key="1">
    <source>
        <dbReference type="ARBA" id="ARBA00001917"/>
    </source>
</evidence>
<dbReference type="Proteomes" id="UP001223802">
    <property type="component" value="Chromosome"/>
</dbReference>
<dbReference type="GO" id="GO:0018580">
    <property type="term" value="F:nitronate monooxygenase activity"/>
    <property type="evidence" value="ECO:0007669"/>
    <property type="project" value="InterPro"/>
</dbReference>
<dbReference type="CDD" id="cd04730">
    <property type="entry name" value="NPD_like"/>
    <property type="match status" value="1"/>
</dbReference>
<evidence type="ECO:0000256" key="5">
    <source>
        <dbReference type="ARBA" id="ARBA00022643"/>
    </source>
</evidence>